<gene>
    <name evidence="1" type="ORF">GCM10023333_31180</name>
</gene>
<dbReference type="EMBL" id="BAABJZ010000095">
    <property type="protein sequence ID" value="GAA4895748.1"/>
    <property type="molecule type" value="Genomic_DNA"/>
</dbReference>
<organism evidence="1 2">
    <name type="scientific">Ferrimonas pelagia</name>
    <dbReference type="NCBI Taxonomy" id="1177826"/>
    <lineage>
        <taxon>Bacteria</taxon>
        <taxon>Pseudomonadati</taxon>
        <taxon>Pseudomonadota</taxon>
        <taxon>Gammaproteobacteria</taxon>
        <taxon>Alteromonadales</taxon>
        <taxon>Ferrimonadaceae</taxon>
        <taxon>Ferrimonas</taxon>
    </lineage>
</organism>
<proteinExistence type="predicted"/>
<dbReference type="Proteomes" id="UP001499988">
    <property type="component" value="Unassembled WGS sequence"/>
</dbReference>
<name>A0ABP9FE23_9GAMM</name>
<accession>A0ABP9FE23</accession>
<reference evidence="2" key="1">
    <citation type="journal article" date="2019" name="Int. J. Syst. Evol. Microbiol.">
        <title>The Global Catalogue of Microorganisms (GCM) 10K type strain sequencing project: providing services to taxonomists for standard genome sequencing and annotation.</title>
        <authorList>
            <consortium name="The Broad Institute Genomics Platform"/>
            <consortium name="The Broad Institute Genome Sequencing Center for Infectious Disease"/>
            <person name="Wu L."/>
            <person name="Ma J."/>
        </authorList>
    </citation>
    <scope>NUCLEOTIDE SEQUENCE [LARGE SCALE GENOMIC DNA]</scope>
    <source>
        <strain evidence="2">JCM 18401</strain>
    </source>
</reference>
<protein>
    <submittedName>
        <fullName evidence="1">Uncharacterized protein</fullName>
    </submittedName>
</protein>
<sequence length="49" mass="5357">MTAAAAGTGFRPREFDKADANHGAIQRCDMYASLGPHIGQQLCFFNKNK</sequence>
<evidence type="ECO:0000313" key="1">
    <source>
        <dbReference type="EMBL" id="GAA4895748.1"/>
    </source>
</evidence>
<comment type="caution">
    <text evidence="1">The sequence shown here is derived from an EMBL/GenBank/DDBJ whole genome shotgun (WGS) entry which is preliminary data.</text>
</comment>
<evidence type="ECO:0000313" key="2">
    <source>
        <dbReference type="Proteomes" id="UP001499988"/>
    </source>
</evidence>
<keyword evidence="2" id="KW-1185">Reference proteome</keyword>